<dbReference type="EMBL" id="CP017704">
    <property type="protein sequence ID" value="ASS95441.1"/>
    <property type="molecule type" value="Genomic_DNA"/>
</dbReference>
<keyword evidence="4" id="KW-1003">Cell membrane</keyword>
<dbReference type="Proteomes" id="UP000214618">
    <property type="component" value="Chromosome"/>
</dbReference>
<evidence type="ECO:0000256" key="2">
    <source>
        <dbReference type="ARBA" id="ARBA00007069"/>
    </source>
</evidence>
<evidence type="ECO:0000256" key="3">
    <source>
        <dbReference type="ARBA" id="ARBA00022448"/>
    </source>
</evidence>
<dbReference type="GO" id="GO:0055085">
    <property type="term" value="P:transmembrane transport"/>
    <property type="evidence" value="ECO:0007669"/>
    <property type="project" value="InterPro"/>
</dbReference>
<dbReference type="RefSeq" id="WP_063235122.1">
    <property type="nucleotide sequence ID" value="NZ_BCVO01000020.1"/>
</dbReference>
<feature type="transmembrane region" description="Helical" evidence="8">
    <location>
        <begin position="187"/>
        <end position="212"/>
    </location>
</feature>
<evidence type="ECO:0000256" key="5">
    <source>
        <dbReference type="ARBA" id="ARBA00022692"/>
    </source>
</evidence>
<comment type="subcellular location">
    <subcellularLocation>
        <location evidence="1 8">Cell membrane</location>
        <topology evidence="1 8">Multi-pass membrane protein</topology>
    </subcellularLocation>
</comment>
<evidence type="ECO:0000256" key="1">
    <source>
        <dbReference type="ARBA" id="ARBA00004651"/>
    </source>
</evidence>
<keyword evidence="5 8" id="KW-0812">Transmembrane</keyword>
<name>A0A223EJL9_9BACI</name>
<dbReference type="GO" id="GO:0005886">
    <property type="term" value="C:plasma membrane"/>
    <property type="evidence" value="ECO:0007669"/>
    <property type="project" value="UniProtKB-SubCell"/>
</dbReference>
<feature type="transmembrane region" description="Helical" evidence="8">
    <location>
        <begin position="7"/>
        <end position="33"/>
    </location>
</feature>
<dbReference type="Gene3D" id="1.10.3720.10">
    <property type="entry name" value="MetI-like"/>
    <property type="match status" value="1"/>
</dbReference>
<keyword evidence="3 8" id="KW-0813">Transport</keyword>
<feature type="transmembrane region" description="Helical" evidence="8">
    <location>
        <begin position="95"/>
        <end position="119"/>
    </location>
</feature>
<dbReference type="GeneID" id="56474440"/>
<evidence type="ECO:0000313" key="10">
    <source>
        <dbReference type="EMBL" id="ASS95441.1"/>
    </source>
</evidence>
<keyword evidence="7 8" id="KW-0472">Membrane</keyword>
<accession>A0A223EJL9</accession>
<dbReference type="OrthoDB" id="57323at2"/>
<reference evidence="10 11" key="1">
    <citation type="submission" date="2016-10" db="EMBL/GenBank/DDBJ databases">
        <title>The whole genome sequencing and assembly of Bacillus simplex DSM 1321 strain.</title>
        <authorList>
            <person name="Park M.-K."/>
            <person name="Lee Y.-J."/>
            <person name="Yi H."/>
            <person name="Bahn Y.-S."/>
            <person name="Kim J.F."/>
            <person name="Lee D.-W."/>
        </authorList>
    </citation>
    <scope>NUCLEOTIDE SEQUENCE [LARGE SCALE GENOMIC DNA]</scope>
    <source>
        <strain evidence="10 11">DSM 1321</strain>
    </source>
</reference>
<comment type="similarity">
    <text evidence="2">Belongs to the binding-protein-dependent transport system permease family. CysTW subfamily.</text>
</comment>
<dbReference type="AlphaFoldDB" id="A0A223EJL9"/>
<feature type="transmembrane region" description="Helical" evidence="8">
    <location>
        <begin position="53"/>
        <end position="83"/>
    </location>
</feature>
<feature type="domain" description="ABC transmembrane type-1" evidence="9">
    <location>
        <begin position="58"/>
        <end position="263"/>
    </location>
</feature>
<dbReference type="CDD" id="cd06261">
    <property type="entry name" value="TM_PBP2"/>
    <property type="match status" value="1"/>
</dbReference>
<keyword evidence="6 8" id="KW-1133">Transmembrane helix</keyword>
<organism evidence="10 11">
    <name type="scientific">Peribacillus simplex NBRC 15720 = DSM 1321</name>
    <dbReference type="NCBI Taxonomy" id="1349754"/>
    <lineage>
        <taxon>Bacteria</taxon>
        <taxon>Bacillati</taxon>
        <taxon>Bacillota</taxon>
        <taxon>Bacilli</taxon>
        <taxon>Bacillales</taxon>
        <taxon>Bacillaceae</taxon>
        <taxon>Peribacillus</taxon>
    </lineage>
</organism>
<evidence type="ECO:0000256" key="4">
    <source>
        <dbReference type="ARBA" id="ARBA00022475"/>
    </source>
</evidence>
<sequence>MKKRYLYLLLFPGVLFLTVFMIIPILMTIGTTFFNESGGFSIQGYLDFFQDRYFIEILLTTLRVSLFTTIVCILLGFPAAYYISKLKQRKKAIMLLLTIFPLLTSPVVRSFSWMVIIGKNGVVNKLLMGMGLIEKPLDILYTPTAIIIGLVHLFLPLIIVTLVGVMENIETDLLKAAESLGASRLAVFSKVIIPLSVPGLVIGSILVFVGSFTAYTTPALLGGKQRVISTFLYQNAITLNEWQVASIVATIMIAVTVLIISIMNGLAKKLNPKG</sequence>
<dbReference type="InterPro" id="IPR000515">
    <property type="entry name" value="MetI-like"/>
</dbReference>
<dbReference type="PANTHER" id="PTHR42929">
    <property type="entry name" value="INNER MEMBRANE ABC TRANSPORTER PERMEASE PROTEIN YDCU-RELATED-RELATED"/>
    <property type="match status" value="1"/>
</dbReference>
<evidence type="ECO:0000313" key="11">
    <source>
        <dbReference type="Proteomes" id="UP000214618"/>
    </source>
</evidence>
<dbReference type="Pfam" id="PF00528">
    <property type="entry name" value="BPD_transp_1"/>
    <property type="match status" value="1"/>
</dbReference>
<dbReference type="PANTHER" id="PTHR42929:SF1">
    <property type="entry name" value="INNER MEMBRANE ABC TRANSPORTER PERMEASE PROTEIN YDCU-RELATED"/>
    <property type="match status" value="1"/>
</dbReference>
<dbReference type="SUPFAM" id="SSF161098">
    <property type="entry name" value="MetI-like"/>
    <property type="match status" value="1"/>
</dbReference>
<evidence type="ECO:0000259" key="9">
    <source>
        <dbReference type="PROSITE" id="PS50928"/>
    </source>
</evidence>
<dbReference type="InterPro" id="IPR035906">
    <property type="entry name" value="MetI-like_sf"/>
</dbReference>
<feature type="transmembrane region" description="Helical" evidence="8">
    <location>
        <begin position="242"/>
        <end position="267"/>
    </location>
</feature>
<dbReference type="PROSITE" id="PS50928">
    <property type="entry name" value="ABC_TM1"/>
    <property type="match status" value="1"/>
</dbReference>
<evidence type="ECO:0000256" key="6">
    <source>
        <dbReference type="ARBA" id="ARBA00022989"/>
    </source>
</evidence>
<gene>
    <name evidence="10" type="ORF">BS1321_16900</name>
</gene>
<evidence type="ECO:0000256" key="7">
    <source>
        <dbReference type="ARBA" id="ARBA00023136"/>
    </source>
</evidence>
<protein>
    <submittedName>
        <fullName evidence="10">Spermidine/putrescine ABC transporter permease</fullName>
    </submittedName>
</protein>
<proteinExistence type="inferred from homology"/>
<feature type="transmembrane region" description="Helical" evidence="8">
    <location>
        <begin position="139"/>
        <end position="166"/>
    </location>
</feature>
<evidence type="ECO:0000256" key="8">
    <source>
        <dbReference type="RuleBase" id="RU363032"/>
    </source>
</evidence>